<keyword evidence="5" id="KW-1015">Disulfide bond</keyword>
<dbReference type="InterPro" id="IPR052080">
    <property type="entry name" value="vWF_C/EGF_Fibrillin"/>
</dbReference>
<dbReference type="GO" id="GO:0005576">
    <property type="term" value="C:extracellular region"/>
    <property type="evidence" value="ECO:0007669"/>
    <property type="project" value="UniProtKB-SubCell"/>
</dbReference>
<dbReference type="OrthoDB" id="6286622at2759"/>
<evidence type="ECO:0000259" key="7">
    <source>
        <dbReference type="SMART" id="SM00179"/>
    </source>
</evidence>
<dbReference type="Gene3D" id="2.10.25.10">
    <property type="entry name" value="Laminin"/>
    <property type="match status" value="2"/>
</dbReference>
<evidence type="ECO:0000313" key="9">
    <source>
        <dbReference type="Proteomes" id="UP000030746"/>
    </source>
</evidence>
<dbReference type="EMBL" id="KB202719">
    <property type="protein sequence ID" value="ESO88271.1"/>
    <property type="molecule type" value="Genomic_DNA"/>
</dbReference>
<feature type="domain" description="EGF-like calcium-binding" evidence="7">
    <location>
        <begin position="1"/>
        <end position="39"/>
    </location>
</feature>
<dbReference type="InterPro" id="IPR049883">
    <property type="entry name" value="NOTCH1_EGF-like"/>
</dbReference>
<feature type="non-terminal residue" evidence="8">
    <location>
        <position position="67"/>
    </location>
</feature>
<evidence type="ECO:0000313" key="8">
    <source>
        <dbReference type="EMBL" id="ESO88271.1"/>
    </source>
</evidence>
<dbReference type="Pfam" id="PF07645">
    <property type="entry name" value="EGF_CA"/>
    <property type="match status" value="2"/>
</dbReference>
<dbReference type="PANTHER" id="PTHR47333">
    <property type="entry name" value="VON WILLEBRAND FACTOR C AND EGF DOMAIN-CONTAINING PROTEIN"/>
    <property type="match status" value="1"/>
</dbReference>
<protein>
    <recommendedName>
        <fullName evidence="7">EGF-like calcium-binding domain-containing protein</fullName>
    </recommendedName>
</protein>
<accession>V4A4S9</accession>
<dbReference type="InterPro" id="IPR018097">
    <property type="entry name" value="EGF_Ca-bd_CS"/>
</dbReference>
<evidence type="ECO:0000256" key="2">
    <source>
        <dbReference type="ARBA" id="ARBA00022525"/>
    </source>
</evidence>
<gene>
    <name evidence="8" type="ORF">LOTGIDRAFT_59697</name>
</gene>
<keyword evidence="3" id="KW-0245">EGF-like domain</keyword>
<reference evidence="8 9" key="1">
    <citation type="journal article" date="2013" name="Nature">
        <title>Insights into bilaterian evolution from three spiralian genomes.</title>
        <authorList>
            <person name="Simakov O."/>
            <person name="Marletaz F."/>
            <person name="Cho S.J."/>
            <person name="Edsinger-Gonzales E."/>
            <person name="Havlak P."/>
            <person name="Hellsten U."/>
            <person name="Kuo D.H."/>
            <person name="Larsson T."/>
            <person name="Lv J."/>
            <person name="Arendt D."/>
            <person name="Savage R."/>
            <person name="Osoegawa K."/>
            <person name="de Jong P."/>
            <person name="Grimwood J."/>
            <person name="Chapman J.A."/>
            <person name="Shapiro H."/>
            <person name="Aerts A."/>
            <person name="Otillar R.P."/>
            <person name="Terry A.Y."/>
            <person name="Boore J.L."/>
            <person name="Grigoriev I.V."/>
            <person name="Lindberg D.R."/>
            <person name="Seaver E.C."/>
            <person name="Weisblat D.A."/>
            <person name="Putnam N.H."/>
            <person name="Rokhsar D.S."/>
        </authorList>
    </citation>
    <scope>NUCLEOTIDE SEQUENCE [LARGE SCALE GENOMIC DNA]</scope>
</reference>
<dbReference type="Proteomes" id="UP000030746">
    <property type="component" value="Unassembled WGS sequence"/>
</dbReference>
<dbReference type="CTD" id="20251524"/>
<keyword evidence="6" id="KW-0325">Glycoprotein</keyword>
<dbReference type="GeneID" id="20251524"/>
<comment type="subcellular location">
    <subcellularLocation>
        <location evidence="1">Secreted</location>
    </subcellularLocation>
</comment>
<dbReference type="KEGG" id="lgi:LOTGIDRAFT_59697"/>
<evidence type="ECO:0000256" key="1">
    <source>
        <dbReference type="ARBA" id="ARBA00004613"/>
    </source>
</evidence>
<dbReference type="PANTHER" id="PTHR47333:SF4">
    <property type="entry name" value="EGF-LIKE DOMAIN-CONTAINING PROTEIN"/>
    <property type="match status" value="1"/>
</dbReference>
<dbReference type="STRING" id="225164.V4A4S9"/>
<keyword evidence="9" id="KW-1185">Reference proteome</keyword>
<dbReference type="InterPro" id="IPR001881">
    <property type="entry name" value="EGF-like_Ca-bd_dom"/>
</dbReference>
<organism evidence="8 9">
    <name type="scientific">Lottia gigantea</name>
    <name type="common">Giant owl limpet</name>
    <dbReference type="NCBI Taxonomy" id="225164"/>
    <lineage>
        <taxon>Eukaryota</taxon>
        <taxon>Metazoa</taxon>
        <taxon>Spiralia</taxon>
        <taxon>Lophotrochozoa</taxon>
        <taxon>Mollusca</taxon>
        <taxon>Gastropoda</taxon>
        <taxon>Patellogastropoda</taxon>
        <taxon>Lottioidea</taxon>
        <taxon>Lottiidae</taxon>
        <taxon>Lottia</taxon>
    </lineage>
</organism>
<dbReference type="RefSeq" id="XP_009060935.1">
    <property type="nucleotide sequence ID" value="XM_009062687.1"/>
</dbReference>
<sequence length="67" mass="7405">DVDHCSTSSLNCEHNCLNTRLGAKCGCYPGYELKDNRCIEINECHIENGLCEYNCINTPGSYICGCP</sequence>
<name>V4A4S9_LOTGI</name>
<dbReference type="PROSITE" id="PS01187">
    <property type="entry name" value="EGF_CA"/>
    <property type="match status" value="1"/>
</dbReference>
<feature type="non-terminal residue" evidence="8">
    <location>
        <position position="1"/>
    </location>
</feature>
<evidence type="ECO:0000256" key="3">
    <source>
        <dbReference type="ARBA" id="ARBA00022536"/>
    </source>
</evidence>
<dbReference type="GO" id="GO:0005509">
    <property type="term" value="F:calcium ion binding"/>
    <property type="evidence" value="ECO:0007669"/>
    <property type="project" value="InterPro"/>
</dbReference>
<evidence type="ECO:0000256" key="5">
    <source>
        <dbReference type="ARBA" id="ARBA00023157"/>
    </source>
</evidence>
<keyword evidence="4" id="KW-0732">Signal</keyword>
<evidence type="ECO:0000256" key="6">
    <source>
        <dbReference type="ARBA" id="ARBA00023180"/>
    </source>
</evidence>
<proteinExistence type="predicted"/>
<keyword evidence="2" id="KW-0964">Secreted</keyword>
<dbReference type="SUPFAM" id="SSF57196">
    <property type="entry name" value="EGF/Laminin"/>
    <property type="match status" value="2"/>
</dbReference>
<dbReference type="AlphaFoldDB" id="V4A4S9"/>
<dbReference type="SMART" id="SM00179">
    <property type="entry name" value="EGF_CA"/>
    <property type="match status" value="2"/>
</dbReference>
<feature type="domain" description="EGF-like calcium-binding" evidence="7">
    <location>
        <begin position="40"/>
        <end position="67"/>
    </location>
</feature>
<evidence type="ECO:0000256" key="4">
    <source>
        <dbReference type="ARBA" id="ARBA00022729"/>
    </source>
</evidence>
<dbReference type="HOGENOM" id="CLU_004826_10_3_1"/>